<dbReference type="AlphaFoldDB" id="A0A0E9QAJ6"/>
<dbReference type="EMBL" id="GBXM01095429">
    <property type="protein sequence ID" value="JAH13148.1"/>
    <property type="molecule type" value="Transcribed_RNA"/>
</dbReference>
<sequence>MTRKCLKIIAGLQQAPNAKIREGKFN</sequence>
<reference evidence="1" key="2">
    <citation type="journal article" date="2015" name="Fish Shellfish Immunol.">
        <title>Early steps in the European eel (Anguilla anguilla)-Vibrio vulnificus interaction in the gills: Role of the RtxA13 toxin.</title>
        <authorList>
            <person name="Callol A."/>
            <person name="Pajuelo D."/>
            <person name="Ebbesson L."/>
            <person name="Teles M."/>
            <person name="MacKenzie S."/>
            <person name="Amaro C."/>
        </authorList>
    </citation>
    <scope>NUCLEOTIDE SEQUENCE</scope>
</reference>
<organism evidence="1">
    <name type="scientific">Anguilla anguilla</name>
    <name type="common">European freshwater eel</name>
    <name type="synonym">Muraena anguilla</name>
    <dbReference type="NCBI Taxonomy" id="7936"/>
    <lineage>
        <taxon>Eukaryota</taxon>
        <taxon>Metazoa</taxon>
        <taxon>Chordata</taxon>
        <taxon>Craniata</taxon>
        <taxon>Vertebrata</taxon>
        <taxon>Euteleostomi</taxon>
        <taxon>Actinopterygii</taxon>
        <taxon>Neopterygii</taxon>
        <taxon>Teleostei</taxon>
        <taxon>Anguilliformes</taxon>
        <taxon>Anguillidae</taxon>
        <taxon>Anguilla</taxon>
    </lineage>
</organism>
<reference evidence="1" key="1">
    <citation type="submission" date="2014-11" db="EMBL/GenBank/DDBJ databases">
        <authorList>
            <person name="Amaro Gonzalez C."/>
        </authorList>
    </citation>
    <scope>NUCLEOTIDE SEQUENCE</scope>
</reference>
<name>A0A0E9QAJ6_ANGAN</name>
<protein>
    <submittedName>
        <fullName evidence="1">Uncharacterized protein</fullName>
    </submittedName>
</protein>
<evidence type="ECO:0000313" key="1">
    <source>
        <dbReference type="EMBL" id="JAH13148.1"/>
    </source>
</evidence>
<accession>A0A0E9QAJ6</accession>
<proteinExistence type="predicted"/>